<evidence type="ECO:0000259" key="8">
    <source>
        <dbReference type="Pfam" id="PF02771"/>
    </source>
</evidence>
<feature type="domain" description="Acyl-CoA oxidase/dehydrogenase middle" evidence="7">
    <location>
        <begin position="117"/>
        <end position="210"/>
    </location>
</feature>
<sequence>MSIDLTDEQRAFVDAVADFCRRETGTREQRGDGPHHPDVYRKMADLGWLGVTVPDQYGGAGAGMVDTCLFLEQVAYGQAPVGGFTTSAIVAAAVERSGSEPQKKTVLGGLATGRVYAIAMSEPEAGSDVANLSCRAVLTDDGYVVNGQKTWCSNAHIADAILLVARTSGSPGDHHGLTMLLVPTDTPGLRISGIETMGGREVNDLYFTDVVVPADAVVGTVDRGWQQLMAGLNVERLILAALMLGTAQRAFDDALDFIKQRKQFGRPVGSFQALRHRVADLATEIACCRLLVHRVATLADRDPHKVLPRESSMVKLKTTEVARQVALAGMQMMGGYGYATEYDMERHVRATLVSTIYGGTSEIQRDIIGKTYGL</sequence>
<dbReference type="Gene3D" id="1.20.140.10">
    <property type="entry name" value="Butyryl-CoA Dehydrogenase, subunit A, domain 3"/>
    <property type="match status" value="1"/>
</dbReference>
<reference evidence="9 10" key="1">
    <citation type="submission" date="2021-03" db="EMBL/GenBank/DDBJ databases">
        <title>Actinoplanes flavus sp. nov., a novel actinomycete isolated from Coconut Palm rhizosphere soil.</title>
        <authorList>
            <person name="Luo X."/>
        </authorList>
    </citation>
    <scope>NUCLEOTIDE SEQUENCE [LARGE SCALE GENOMIC DNA]</scope>
    <source>
        <strain evidence="9 10">NEAU-H7</strain>
    </source>
</reference>
<keyword evidence="5" id="KW-0560">Oxidoreductase</keyword>
<dbReference type="InterPro" id="IPR009075">
    <property type="entry name" value="AcylCo_DH/oxidase_C"/>
</dbReference>
<organism evidence="9 10">
    <name type="scientific">Actinoplanes flavus</name>
    <dbReference type="NCBI Taxonomy" id="2820290"/>
    <lineage>
        <taxon>Bacteria</taxon>
        <taxon>Bacillati</taxon>
        <taxon>Actinomycetota</taxon>
        <taxon>Actinomycetes</taxon>
        <taxon>Micromonosporales</taxon>
        <taxon>Micromonosporaceae</taxon>
        <taxon>Actinoplanes</taxon>
    </lineage>
</organism>
<feature type="domain" description="Acyl-CoA dehydrogenase/oxidase N-terminal" evidence="8">
    <location>
        <begin position="6"/>
        <end position="113"/>
    </location>
</feature>
<dbReference type="Pfam" id="PF02771">
    <property type="entry name" value="Acyl-CoA_dh_N"/>
    <property type="match status" value="1"/>
</dbReference>
<dbReference type="EMBL" id="JAGFNS010000005">
    <property type="protein sequence ID" value="MBO3737663.1"/>
    <property type="molecule type" value="Genomic_DNA"/>
</dbReference>
<dbReference type="Pfam" id="PF02770">
    <property type="entry name" value="Acyl-CoA_dh_M"/>
    <property type="match status" value="1"/>
</dbReference>
<dbReference type="InterPro" id="IPR037069">
    <property type="entry name" value="AcylCoA_DH/ox_N_sf"/>
</dbReference>
<dbReference type="PIRSF" id="PIRSF016578">
    <property type="entry name" value="HsaA"/>
    <property type="match status" value="1"/>
</dbReference>
<proteinExistence type="inferred from homology"/>
<dbReference type="SUPFAM" id="SSF56645">
    <property type="entry name" value="Acyl-CoA dehydrogenase NM domain-like"/>
    <property type="match status" value="1"/>
</dbReference>
<evidence type="ECO:0000313" key="9">
    <source>
        <dbReference type="EMBL" id="MBO3737663.1"/>
    </source>
</evidence>
<dbReference type="RefSeq" id="WP_208466874.1">
    <property type="nucleotide sequence ID" value="NZ_JAGFNS010000005.1"/>
</dbReference>
<dbReference type="InterPro" id="IPR013786">
    <property type="entry name" value="AcylCoA_DH/ox_N"/>
</dbReference>
<evidence type="ECO:0000256" key="2">
    <source>
        <dbReference type="ARBA" id="ARBA00009347"/>
    </source>
</evidence>
<gene>
    <name evidence="9" type="ORF">J5X75_09030</name>
</gene>
<comment type="similarity">
    <text evidence="2 5">Belongs to the acyl-CoA dehydrogenase family.</text>
</comment>
<dbReference type="InterPro" id="IPR009100">
    <property type="entry name" value="AcylCoA_DH/oxidase_NM_dom_sf"/>
</dbReference>
<comment type="caution">
    <text evidence="9">The sequence shown here is derived from an EMBL/GenBank/DDBJ whole genome shotgun (WGS) entry which is preliminary data.</text>
</comment>
<dbReference type="Gene3D" id="1.10.540.10">
    <property type="entry name" value="Acyl-CoA dehydrogenase/oxidase, N-terminal domain"/>
    <property type="match status" value="1"/>
</dbReference>
<evidence type="ECO:0000256" key="5">
    <source>
        <dbReference type="RuleBase" id="RU362125"/>
    </source>
</evidence>
<dbReference type="PANTHER" id="PTHR43884:SF12">
    <property type="entry name" value="ISOVALERYL-COA DEHYDROGENASE, MITOCHONDRIAL-RELATED"/>
    <property type="match status" value="1"/>
</dbReference>
<keyword evidence="10" id="KW-1185">Reference proteome</keyword>
<dbReference type="PANTHER" id="PTHR43884">
    <property type="entry name" value="ACYL-COA DEHYDROGENASE"/>
    <property type="match status" value="1"/>
</dbReference>
<evidence type="ECO:0000259" key="7">
    <source>
        <dbReference type="Pfam" id="PF02770"/>
    </source>
</evidence>
<dbReference type="InterPro" id="IPR046373">
    <property type="entry name" value="Acyl-CoA_Oxase/DH_mid-dom_sf"/>
</dbReference>
<evidence type="ECO:0000256" key="3">
    <source>
        <dbReference type="ARBA" id="ARBA00022630"/>
    </source>
</evidence>
<dbReference type="Proteomes" id="UP000679690">
    <property type="component" value="Unassembled WGS sequence"/>
</dbReference>
<evidence type="ECO:0000256" key="1">
    <source>
        <dbReference type="ARBA" id="ARBA00001974"/>
    </source>
</evidence>
<evidence type="ECO:0000313" key="10">
    <source>
        <dbReference type="Proteomes" id="UP000679690"/>
    </source>
</evidence>
<dbReference type="Gene3D" id="2.40.110.10">
    <property type="entry name" value="Butyryl-CoA Dehydrogenase, subunit A, domain 2"/>
    <property type="match status" value="1"/>
</dbReference>
<dbReference type="Pfam" id="PF00441">
    <property type="entry name" value="Acyl-CoA_dh_1"/>
    <property type="match status" value="1"/>
</dbReference>
<keyword evidence="3 5" id="KW-0285">Flavoprotein</keyword>
<dbReference type="InterPro" id="IPR036250">
    <property type="entry name" value="AcylCo_DH-like_C"/>
</dbReference>
<protein>
    <submittedName>
        <fullName evidence="9">Acyl-CoA/acyl-ACP dehydrogenase</fullName>
    </submittedName>
</protein>
<dbReference type="InterPro" id="IPR006091">
    <property type="entry name" value="Acyl-CoA_Oxase/DH_mid-dom"/>
</dbReference>
<evidence type="ECO:0000256" key="4">
    <source>
        <dbReference type="ARBA" id="ARBA00022827"/>
    </source>
</evidence>
<name>A0ABS3UFY6_9ACTN</name>
<accession>A0ABS3UFY6</accession>
<evidence type="ECO:0000259" key="6">
    <source>
        <dbReference type="Pfam" id="PF00441"/>
    </source>
</evidence>
<comment type="cofactor">
    <cofactor evidence="1 5">
        <name>FAD</name>
        <dbReference type="ChEBI" id="CHEBI:57692"/>
    </cofactor>
</comment>
<feature type="domain" description="Acyl-CoA dehydrogenase/oxidase C-terminal" evidence="6">
    <location>
        <begin position="222"/>
        <end position="371"/>
    </location>
</feature>
<keyword evidence="4 5" id="KW-0274">FAD</keyword>
<dbReference type="SUPFAM" id="SSF47203">
    <property type="entry name" value="Acyl-CoA dehydrogenase C-terminal domain-like"/>
    <property type="match status" value="1"/>
</dbReference>